<feature type="region of interest" description="Disordered" evidence="1">
    <location>
        <begin position="454"/>
        <end position="501"/>
    </location>
</feature>
<gene>
    <name evidence="2" type="ORF">CANCADRAFT_31504</name>
</gene>
<dbReference type="Proteomes" id="UP000095023">
    <property type="component" value="Unassembled WGS sequence"/>
</dbReference>
<feature type="compositionally biased region" description="Polar residues" evidence="1">
    <location>
        <begin position="419"/>
        <end position="440"/>
    </location>
</feature>
<feature type="region of interest" description="Disordered" evidence="1">
    <location>
        <begin position="73"/>
        <end position="102"/>
    </location>
</feature>
<feature type="compositionally biased region" description="Polar residues" evidence="1">
    <location>
        <begin position="301"/>
        <end position="318"/>
    </location>
</feature>
<feature type="compositionally biased region" description="Low complexity" evidence="1">
    <location>
        <begin position="408"/>
        <end position="418"/>
    </location>
</feature>
<organism evidence="2 3">
    <name type="scientific">Tortispora caseinolytica NRRL Y-17796</name>
    <dbReference type="NCBI Taxonomy" id="767744"/>
    <lineage>
        <taxon>Eukaryota</taxon>
        <taxon>Fungi</taxon>
        <taxon>Dikarya</taxon>
        <taxon>Ascomycota</taxon>
        <taxon>Saccharomycotina</taxon>
        <taxon>Trigonopsidomycetes</taxon>
        <taxon>Trigonopsidales</taxon>
        <taxon>Trigonopsidaceae</taxon>
        <taxon>Tortispora</taxon>
    </lineage>
</organism>
<accession>A0A1E4TFQ8</accession>
<name>A0A1E4TFQ8_9ASCO</name>
<evidence type="ECO:0008006" key="4">
    <source>
        <dbReference type="Google" id="ProtNLM"/>
    </source>
</evidence>
<dbReference type="EMBL" id="KV453842">
    <property type="protein sequence ID" value="ODV90611.1"/>
    <property type="molecule type" value="Genomic_DNA"/>
</dbReference>
<dbReference type="AlphaFoldDB" id="A0A1E4TFQ8"/>
<protein>
    <recommendedName>
        <fullName evidence="4">Spc7 kinetochore protein domain-containing protein</fullName>
    </recommendedName>
</protein>
<proteinExistence type="predicted"/>
<reference evidence="3" key="1">
    <citation type="submission" date="2016-02" db="EMBL/GenBank/DDBJ databases">
        <title>Comparative genomics of biotechnologically important yeasts.</title>
        <authorList>
            <consortium name="DOE Joint Genome Institute"/>
            <person name="Riley R."/>
            <person name="Haridas S."/>
            <person name="Wolfe K.H."/>
            <person name="Lopes M.R."/>
            <person name="Hittinger C.T."/>
            <person name="Goker M."/>
            <person name="Salamov A."/>
            <person name="Wisecaver J."/>
            <person name="Long T.M."/>
            <person name="Aerts A.L."/>
            <person name="Barry K."/>
            <person name="Choi C."/>
            <person name="Clum A."/>
            <person name="Coughlan A.Y."/>
            <person name="Deshpande S."/>
            <person name="Douglass A.P."/>
            <person name="Hanson S.J."/>
            <person name="Klenk H.-P."/>
            <person name="Labutti K."/>
            <person name="Lapidus A."/>
            <person name="Lindquist E."/>
            <person name="Lipzen A."/>
            <person name="Meier-Kolthoff J.P."/>
            <person name="Ohm R.A."/>
            <person name="Otillar R.P."/>
            <person name="Pangilinan J."/>
            <person name="Peng Y."/>
            <person name="Rokas A."/>
            <person name="Rosa C.A."/>
            <person name="Scheuner C."/>
            <person name="Sibirny A.A."/>
            <person name="Slot J.C."/>
            <person name="Stielow J.B."/>
            <person name="Sun H."/>
            <person name="Kurtzman C.P."/>
            <person name="Blackwell M."/>
            <person name="Jeffries T.W."/>
            <person name="Grigoriev I.V."/>
        </authorList>
    </citation>
    <scope>NUCLEOTIDE SEQUENCE [LARGE SCALE GENOMIC DNA]</scope>
    <source>
        <strain evidence="3">NRRL Y-17796</strain>
    </source>
</reference>
<feature type="compositionally biased region" description="Basic residues" evidence="1">
    <location>
        <begin position="375"/>
        <end position="385"/>
    </location>
</feature>
<feature type="compositionally biased region" description="Polar residues" evidence="1">
    <location>
        <begin position="454"/>
        <end position="494"/>
    </location>
</feature>
<feature type="region of interest" description="Disordered" evidence="1">
    <location>
        <begin position="301"/>
        <end position="440"/>
    </location>
</feature>
<keyword evidence="3" id="KW-1185">Reference proteome</keyword>
<evidence type="ECO:0000256" key="1">
    <source>
        <dbReference type="SAM" id="MobiDB-lite"/>
    </source>
</evidence>
<evidence type="ECO:0000313" key="3">
    <source>
        <dbReference type="Proteomes" id="UP000095023"/>
    </source>
</evidence>
<sequence>MNPAPPLNDISNDKIVSRTKRPKSMGNMADLTDGPKPKKRVRKSIAFKEEAEVTLIMREETVAIEKSLSNLGAHFSPLKGRPSGNSVRRESFSTGSDEEMDYTEVNFLPNRDHQEEGMSITEVMSAPSHTQPAEDDMDVTELIRAPIQQSYDEEDMNVTEIIRTPIEHSVDDEKEDDMNVTEVIRAPIEVQYEEEDMNVTELVRPAMDQNDEEVNMNVTEQVRTSIQSHEEVEEEEDMNVTEQVRTPIKSGEDKNMNVTELIQAPHLPNDEEEEMNMTQNFPNTTLHTASQKTPATLSVTETFTQSSMPDSKPLSSTGIEEERMDVVVNEESQVSSPVPLRRSPRKHAKSLLSTPVSLKHASPKKLQPVRSPNKSPKKTPKKTPKKALEPIQNATPFSGITMPERLASPDQAASPSQAMNSTAKEQNNQMQLEDQENVSKLSASDLLQDINLAQLTTPTRRSTSDNPQATMSAPRPSSKSLEFEQPSTPLTVNKQKAKESVGTETTKDSLLAFYQAEAKKQIAKFEKVLEGCAKLKITTSDPSIVITDLRKCITETENTIQTSRSEIQSSQTLITKYHVPMLQDLLVYSPNNLEYKQLMDTSVSRALHLEQLISSLDKRLQDLEYDNLKDEVRKISHELTEVYTECGDIEMHCDESVARINGLIGTLMVYLSGEDSVMKASQVGDCVSGINTDLSALDGLDYTLRGKVQLYKGTLEKAKQLLQEAQQFSILMEQEYRYSALKDHDMFYNLSKELHAQHNRFRETTGWTVVKIDSGVMHVKQVIGDLEAEIDSSSERYDMRFKSGMKCHELFKLFELEVLKCKADSAVDKLTWVNLRYSALEVTESILRRHILCLGDWEMELGNETFTLVSRNHSTGRIKFEVKMTVSVTKCKLELQSWDAINLQVYSGSLSRNQVIEDIKDSINRRGLTGYIGYMNRIIGKIF</sequence>
<evidence type="ECO:0000313" key="2">
    <source>
        <dbReference type="EMBL" id="ODV90611.1"/>
    </source>
</evidence>
<feature type="region of interest" description="Disordered" evidence="1">
    <location>
        <begin position="1"/>
        <end position="40"/>
    </location>
</feature>